<reference evidence="2 3" key="1">
    <citation type="submission" date="2015-10" db="EMBL/GenBank/DDBJ databases">
        <title>Corynebacteirum lowii and Corynebacterium oculi species nova, derived from human clinical disease and and emended description of Corynebacterium mastiditis.</title>
        <authorList>
            <person name="Bernard K."/>
            <person name="Pacheco A.L."/>
            <person name="Mcdougall C."/>
            <person name="Burtx T."/>
            <person name="Weibe D."/>
            <person name="Tyler S."/>
            <person name="Olson A.B."/>
            <person name="Cnockaert M."/>
            <person name="Eguchi H."/>
            <person name="Kuwahara T."/>
            <person name="Nakayama-Imaohji H."/>
            <person name="Boudewijins M."/>
            <person name="Van Hoecke F."/>
            <person name="Bernier A.-M."/>
            <person name="Vandamme P."/>
        </authorList>
    </citation>
    <scope>NUCLEOTIDE SEQUENCE [LARGE SCALE GENOMIC DNA]</scope>
    <source>
        <strain evidence="2 3">NML 130206</strain>
    </source>
</reference>
<feature type="compositionally biased region" description="Polar residues" evidence="1">
    <location>
        <begin position="121"/>
        <end position="130"/>
    </location>
</feature>
<dbReference type="STRING" id="1544413.Clow_01602"/>
<feature type="region of interest" description="Disordered" evidence="1">
    <location>
        <begin position="157"/>
        <end position="177"/>
    </location>
</feature>
<comment type="caution">
    <text evidence="2">The sequence shown here is derived from an EMBL/GenBank/DDBJ whole genome shotgun (WGS) entry which is preliminary data.</text>
</comment>
<feature type="compositionally biased region" description="Polar residues" evidence="1">
    <location>
        <begin position="13"/>
        <end position="47"/>
    </location>
</feature>
<evidence type="ECO:0000313" key="2">
    <source>
        <dbReference type="EMBL" id="KQB86247.1"/>
    </source>
</evidence>
<feature type="region of interest" description="Disordered" evidence="1">
    <location>
        <begin position="1"/>
        <end position="95"/>
    </location>
</feature>
<feature type="compositionally biased region" description="Polar residues" evidence="1">
    <location>
        <begin position="159"/>
        <end position="177"/>
    </location>
</feature>
<dbReference type="AlphaFoldDB" id="A0A0Q0U300"/>
<dbReference type="Proteomes" id="UP000050488">
    <property type="component" value="Unassembled WGS sequence"/>
</dbReference>
<keyword evidence="3" id="KW-1185">Reference proteome</keyword>
<proteinExistence type="predicted"/>
<feature type="region of interest" description="Disordered" evidence="1">
    <location>
        <begin position="108"/>
        <end position="130"/>
    </location>
</feature>
<feature type="compositionally biased region" description="Polar residues" evidence="1">
    <location>
        <begin position="61"/>
        <end position="91"/>
    </location>
</feature>
<dbReference type="EMBL" id="LKEV01000004">
    <property type="protein sequence ID" value="KQB86247.1"/>
    <property type="molecule type" value="Genomic_DNA"/>
</dbReference>
<accession>A0A0Q0U300</accession>
<dbReference type="PATRIC" id="fig|1544413.3.peg.1605"/>
<sequence length="397" mass="42666">MTEHPREDDSGRTDWTLTNKDGTKQESLSQVQSDVDGSPTNLKTIDNSEVDLPQQDRQDWANRTGTREGSNVDNHPFNNGDATFSDPTQGTVVPGYYNRELDKRSFADGEGGYVTEHPNGDGTSDWTHNNTEGQQEAVASLEWKDEGGLDNATMIDDTLVTSPPETGENDQTWYNGTVTQDPYDGMFQDEQGRWHDGAKNHEGADTPAYRLENGNILYGVNAEDGHTDWVTENKDEKVSAVRELEWDDNGDPVVKRQDGYISKKEYESKKGGPFSETDIAGGVYNVGTGASFGAAEKSAYLAKEAGEKVDDLAKAAKYGGRGASGFGVAAGAMMDIEQGGMDPTKAWTTNALGGAAALGVGLFIGPGAPVAATVAATYAAGLLVTKVSQQFWRDPVE</sequence>
<feature type="compositionally biased region" description="Basic and acidic residues" evidence="1">
    <location>
        <begin position="1"/>
        <end position="12"/>
    </location>
</feature>
<name>A0A0Q0U300_9CORY</name>
<evidence type="ECO:0000313" key="3">
    <source>
        <dbReference type="Proteomes" id="UP000050488"/>
    </source>
</evidence>
<evidence type="ECO:0000256" key="1">
    <source>
        <dbReference type="SAM" id="MobiDB-lite"/>
    </source>
</evidence>
<protein>
    <submittedName>
        <fullName evidence="2">Uncharacterized protein</fullName>
    </submittedName>
</protein>
<gene>
    <name evidence="2" type="ORF">Clow_01602</name>
</gene>
<organism evidence="2 3">
    <name type="scientific">Corynebacterium lowii</name>
    <dbReference type="NCBI Taxonomy" id="1544413"/>
    <lineage>
        <taxon>Bacteria</taxon>
        <taxon>Bacillati</taxon>
        <taxon>Actinomycetota</taxon>
        <taxon>Actinomycetes</taxon>
        <taxon>Mycobacteriales</taxon>
        <taxon>Corynebacteriaceae</taxon>
        <taxon>Corynebacterium</taxon>
    </lineage>
</organism>